<dbReference type="NCBIfam" id="TIGR00231">
    <property type="entry name" value="small_GTP"/>
    <property type="match status" value="1"/>
</dbReference>
<dbReference type="PRINTS" id="PR00449">
    <property type="entry name" value="RASTRNSFRMNG"/>
</dbReference>
<dbReference type="SMART" id="SM00175">
    <property type="entry name" value="RAB"/>
    <property type="match status" value="1"/>
</dbReference>
<evidence type="ECO:0000256" key="1">
    <source>
        <dbReference type="ARBA" id="ARBA00022741"/>
    </source>
</evidence>
<dbReference type="SMART" id="SM00173">
    <property type="entry name" value="RAS"/>
    <property type="match status" value="1"/>
</dbReference>
<evidence type="ECO:0000313" key="3">
    <source>
        <dbReference type="EMBL" id="KAL2915959.1"/>
    </source>
</evidence>
<dbReference type="SUPFAM" id="SSF52540">
    <property type="entry name" value="P-loop containing nucleoside triphosphate hydrolases"/>
    <property type="match status" value="1"/>
</dbReference>
<dbReference type="Proteomes" id="UP001527925">
    <property type="component" value="Unassembled WGS sequence"/>
</dbReference>
<dbReference type="PROSITE" id="PS51419">
    <property type="entry name" value="RAB"/>
    <property type="match status" value="1"/>
</dbReference>
<comment type="caution">
    <text evidence="3">The sequence shown here is derived from an EMBL/GenBank/DDBJ whole genome shotgun (WGS) entry which is preliminary data.</text>
</comment>
<name>A0ABR4N924_9FUNG</name>
<organism evidence="3 4">
    <name type="scientific">Polyrhizophydium stewartii</name>
    <dbReference type="NCBI Taxonomy" id="2732419"/>
    <lineage>
        <taxon>Eukaryota</taxon>
        <taxon>Fungi</taxon>
        <taxon>Fungi incertae sedis</taxon>
        <taxon>Chytridiomycota</taxon>
        <taxon>Chytridiomycota incertae sedis</taxon>
        <taxon>Chytridiomycetes</taxon>
        <taxon>Rhizophydiales</taxon>
        <taxon>Rhizophydiales incertae sedis</taxon>
        <taxon>Polyrhizophydium</taxon>
    </lineage>
</organism>
<reference evidence="3 4" key="1">
    <citation type="submission" date="2023-09" db="EMBL/GenBank/DDBJ databases">
        <title>Pangenome analysis of Batrachochytrium dendrobatidis and related Chytrids.</title>
        <authorList>
            <person name="Yacoub M.N."/>
            <person name="Stajich J.E."/>
            <person name="James T.Y."/>
        </authorList>
    </citation>
    <scope>NUCLEOTIDE SEQUENCE [LARGE SCALE GENOMIC DNA]</scope>
    <source>
        <strain evidence="3 4">JEL0888</strain>
    </source>
</reference>
<dbReference type="SMART" id="SM00174">
    <property type="entry name" value="RHO"/>
    <property type="match status" value="1"/>
</dbReference>
<dbReference type="Pfam" id="PF00071">
    <property type="entry name" value="Ras"/>
    <property type="match status" value="1"/>
</dbReference>
<dbReference type="InterPro" id="IPR005225">
    <property type="entry name" value="Small_GTP-bd"/>
</dbReference>
<evidence type="ECO:0000256" key="2">
    <source>
        <dbReference type="ARBA" id="ARBA00023134"/>
    </source>
</evidence>
<keyword evidence="4" id="KW-1185">Reference proteome</keyword>
<dbReference type="InterPro" id="IPR027417">
    <property type="entry name" value="P-loop_NTPase"/>
</dbReference>
<keyword evidence="2" id="KW-0342">GTP-binding</keyword>
<gene>
    <name evidence="3" type="ORF">HK105_204382</name>
</gene>
<dbReference type="PROSITE" id="PS51420">
    <property type="entry name" value="RHO"/>
    <property type="match status" value="1"/>
</dbReference>
<dbReference type="Gene3D" id="3.40.50.300">
    <property type="entry name" value="P-loop containing nucleotide triphosphate hydrolases"/>
    <property type="match status" value="1"/>
</dbReference>
<protein>
    <submittedName>
        <fullName evidence="3">Uncharacterized protein</fullName>
    </submittedName>
</protein>
<proteinExistence type="predicted"/>
<dbReference type="PROSITE" id="PS51421">
    <property type="entry name" value="RAS"/>
    <property type="match status" value="1"/>
</dbReference>
<accession>A0ABR4N924</accession>
<dbReference type="CDD" id="cd00157">
    <property type="entry name" value="Rho"/>
    <property type="match status" value="1"/>
</dbReference>
<dbReference type="EMBL" id="JADGIZ020000019">
    <property type="protein sequence ID" value="KAL2915959.1"/>
    <property type="molecule type" value="Genomic_DNA"/>
</dbReference>
<evidence type="ECO:0000313" key="4">
    <source>
        <dbReference type="Proteomes" id="UP001527925"/>
    </source>
</evidence>
<sequence>MTRLLKTVVVGKSGVGKTSMLIRKVRNFFPAEYIPTVFDSHIEPFRHDGEDYDLALWDTGGAEEYDRLRPLSYPNTSFFLLCFAVDDPESFERIESLFVPELKRFAPGVPIILVGLRVDLRSDSQHQQRLLDRGVFPYTFTQGLHLAERIGAARYMECSALTGDGVDAVFGAGVAVGLDYENRKPELQKKPWWKVRLN</sequence>
<dbReference type="InterPro" id="IPR003578">
    <property type="entry name" value="Small_GTPase_Rho"/>
</dbReference>
<dbReference type="PANTHER" id="PTHR24072">
    <property type="entry name" value="RHO FAMILY GTPASE"/>
    <property type="match status" value="1"/>
</dbReference>
<keyword evidence="1" id="KW-0547">Nucleotide-binding</keyword>
<dbReference type="InterPro" id="IPR001806">
    <property type="entry name" value="Small_GTPase"/>
</dbReference>